<dbReference type="Pfam" id="PF18477">
    <property type="entry name" value="PIN_9"/>
    <property type="match status" value="1"/>
</dbReference>
<dbReference type="SUPFAM" id="SSF88723">
    <property type="entry name" value="PIN domain-like"/>
    <property type="match status" value="1"/>
</dbReference>
<evidence type="ECO:0000259" key="1">
    <source>
        <dbReference type="Pfam" id="PF18477"/>
    </source>
</evidence>
<evidence type="ECO:0000313" key="2">
    <source>
        <dbReference type="EMBL" id="WEU39714.1"/>
    </source>
</evidence>
<dbReference type="KEGG" id="oyw:OdinLCB4_004315"/>
<reference evidence="2" key="2">
    <citation type="journal article" date="2022" name="Nat. Microbiol.">
        <title>A closed Candidatus Odinarchaeum chromosome exposes Asgard archaeal viruses.</title>
        <authorList>
            <person name="Tamarit D."/>
            <person name="Caceres E.F."/>
            <person name="Krupovic M."/>
            <person name="Nijland R."/>
            <person name="Eme L."/>
            <person name="Robinson N.P."/>
            <person name="Ettema T.J.G."/>
        </authorList>
    </citation>
    <scope>NUCLEOTIDE SEQUENCE</scope>
    <source>
        <strain evidence="2">LCB_4</strain>
    </source>
</reference>
<dbReference type="CDD" id="cd09879">
    <property type="entry name" value="PIN_VapC_AF0591-like"/>
    <property type="match status" value="1"/>
</dbReference>
<sequence>MFKKLLIDTNFLILPLKIGKNLIRQIDDLLKLKYSIIVLEDSINELKYANPRFFEKLLSDNTLLDQLWPGIKIVKFNYPTGYEIDDKILTYAVENKCVVATNDTTLRARLREKGVPTIYLKHKSHLALEGNLP</sequence>
<evidence type="ECO:0000313" key="3">
    <source>
        <dbReference type="Proteomes" id="UP000186851"/>
    </source>
</evidence>
<dbReference type="EMBL" id="CP091871">
    <property type="protein sequence ID" value="WEU39714.1"/>
    <property type="molecule type" value="Genomic_DNA"/>
</dbReference>
<dbReference type="InterPro" id="IPR029060">
    <property type="entry name" value="PIN-like_dom_sf"/>
</dbReference>
<proteinExistence type="predicted"/>
<dbReference type="Proteomes" id="UP000186851">
    <property type="component" value="Chromosome"/>
</dbReference>
<reference evidence="2" key="1">
    <citation type="journal article" date="2017" name="Nature">
        <title>Asgard archaea illuminate the origin of eukaryotic cellular complexity.</title>
        <authorList>
            <person name="Zaremba-Niedzwiedzka K."/>
            <person name="Caceres E.F."/>
            <person name="Saw J.H."/>
            <person name="Backstrom D."/>
            <person name="Juzokaite L."/>
            <person name="Vancaester E."/>
            <person name="Seitz K.W."/>
            <person name="Anantharaman K."/>
            <person name="Starnawski P."/>
            <person name="Kjeldsen K.U."/>
            <person name="Scott M.B."/>
            <person name="Nunoura T."/>
            <person name="Banfield J.F."/>
            <person name="Schramm A."/>
            <person name="Baker B.J."/>
            <person name="Spang A."/>
            <person name="Ettema T.J.G."/>
        </authorList>
    </citation>
    <scope>NUCLEOTIDE SEQUENCE</scope>
    <source>
        <strain evidence="2">LCB_4</strain>
    </source>
</reference>
<dbReference type="AlphaFoldDB" id="A0AAF0IAH4"/>
<gene>
    <name evidence="2" type="ORF">OdinLCB4_004315</name>
</gene>
<organism evidence="2 3">
    <name type="scientific">Odinarchaeota yellowstonii (strain LCB_4)</name>
    <dbReference type="NCBI Taxonomy" id="1841599"/>
    <lineage>
        <taxon>Archaea</taxon>
        <taxon>Promethearchaeati</taxon>
        <taxon>Candidatus Odinarchaeota</taxon>
        <taxon>Candidatus Odinarchaeia</taxon>
        <taxon>Candidatus Odinarchaeales</taxon>
        <taxon>Candidatus Odinarchaeaceae</taxon>
        <taxon>Candidatus Odinarchaeum</taxon>
    </lineage>
</organism>
<dbReference type="InterPro" id="IPR041120">
    <property type="entry name" value="PIN_9"/>
</dbReference>
<protein>
    <recommendedName>
        <fullName evidence="1">VapC9 PIN-like domain-containing protein</fullName>
    </recommendedName>
</protein>
<feature type="domain" description="VapC9 PIN-like" evidence="1">
    <location>
        <begin position="6"/>
        <end position="123"/>
    </location>
</feature>
<accession>A0AAF0IAH4</accession>
<name>A0AAF0IAH4_ODILC</name>
<dbReference type="Gene3D" id="3.40.50.1010">
    <property type="entry name" value="5'-nuclease"/>
    <property type="match status" value="1"/>
</dbReference>